<dbReference type="GO" id="GO:0008767">
    <property type="term" value="F:UDP-galactopyranose mutase activity"/>
    <property type="evidence" value="ECO:0007669"/>
    <property type="project" value="TreeGrafter"/>
</dbReference>
<dbReference type="EMBL" id="DF820471">
    <property type="protein sequence ID" value="GAK59931.1"/>
    <property type="molecule type" value="Genomic_DNA"/>
</dbReference>
<reference evidence="2" key="1">
    <citation type="journal article" date="2015" name="PeerJ">
        <title>First genomic representation of candidate bacterial phylum KSB3 points to enhanced environmental sensing as a trigger of wastewater bulking.</title>
        <authorList>
            <person name="Sekiguchi Y."/>
            <person name="Ohashi A."/>
            <person name="Parks D.H."/>
            <person name="Yamauchi T."/>
            <person name="Tyson G.W."/>
            <person name="Hugenholtz P."/>
        </authorList>
    </citation>
    <scope>NUCLEOTIDE SEQUENCE [LARGE SCALE GENOMIC DNA]</scope>
</reference>
<keyword evidence="3" id="KW-1185">Reference proteome</keyword>
<dbReference type="AlphaFoldDB" id="A0A081C5S6"/>
<dbReference type="PANTHER" id="PTHR21197">
    <property type="entry name" value="UDP-GALACTOPYRANOSE MUTASE"/>
    <property type="match status" value="1"/>
</dbReference>
<dbReference type="GO" id="GO:0016491">
    <property type="term" value="F:oxidoreductase activity"/>
    <property type="evidence" value="ECO:0007669"/>
    <property type="project" value="InterPro"/>
</dbReference>
<gene>
    <name evidence="2" type="ORF">U27_06917</name>
</gene>
<sequence length="438" mass="49741">MTQTTILGAGLTGLSAAYHLRDGYEIFEQEAEVGGLCRTMKRKGFLFDYTGHLLHLRHDYTKHLIQTLLPNLYQQHERKAVIYTQGRYLNYPFQANISSLPPEIIKECIIGFVETLNKADCSAPDAANSFHDWVLHTFGSGIAKYFMFPYNQKLWRTPLDQLAADWVSWSIPKPTLDEFLNGALGIKNRAFGYNPTFLYPKSGGTEQLPQALAACLHPDHLHCRKKAIAIEAETRLIRFEDRSICSYDQLISTLPLSHLLHLLQPLPEEIKQTAESLRYISVYDVNIGVKRPHISDAHWIYFPEPEYLFYRVGFPMNFSSAAVPEGCSSIYVEVSVLPEEVIPEQTLLEKIYDGLQRSGILRNTDDILTADIVRIECAYVIHDLCRPQALHKIIPYLAQQQIYSVGRYGAWEYNSMEGAILAGKQIAERLSGVTDLKA</sequence>
<dbReference type="STRING" id="1499967.U27_06917"/>
<dbReference type="GO" id="GO:0050660">
    <property type="term" value="F:flavin adenine dinucleotide binding"/>
    <property type="evidence" value="ECO:0007669"/>
    <property type="project" value="TreeGrafter"/>
</dbReference>
<dbReference type="HOGENOM" id="CLU_026719_2_0_0"/>
<evidence type="ECO:0000259" key="1">
    <source>
        <dbReference type="Pfam" id="PF01593"/>
    </source>
</evidence>
<dbReference type="Gene3D" id="3.50.50.60">
    <property type="entry name" value="FAD/NAD(P)-binding domain"/>
    <property type="match status" value="1"/>
</dbReference>
<name>A0A081C5S6_VECG1</name>
<evidence type="ECO:0000313" key="2">
    <source>
        <dbReference type="EMBL" id="GAK59931.1"/>
    </source>
</evidence>
<dbReference type="GO" id="GO:0005829">
    <property type="term" value="C:cytosol"/>
    <property type="evidence" value="ECO:0007669"/>
    <property type="project" value="TreeGrafter"/>
</dbReference>
<dbReference type="PANTHER" id="PTHR21197:SF0">
    <property type="entry name" value="UDP-GALACTOPYRANOSE MUTASE"/>
    <property type="match status" value="1"/>
</dbReference>
<accession>A0A081C5S6</accession>
<dbReference type="Pfam" id="PF01593">
    <property type="entry name" value="Amino_oxidase"/>
    <property type="match status" value="1"/>
</dbReference>
<feature type="domain" description="Amine oxidase" evidence="1">
    <location>
        <begin position="11"/>
        <end position="430"/>
    </location>
</feature>
<dbReference type="InterPro" id="IPR002937">
    <property type="entry name" value="Amino_oxidase"/>
</dbReference>
<proteinExistence type="predicted"/>
<dbReference type="eggNOG" id="COG1232">
    <property type="taxonomic scope" value="Bacteria"/>
</dbReference>
<dbReference type="SUPFAM" id="SSF51905">
    <property type="entry name" value="FAD/NAD(P)-binding domain"/>
    <property type="match status" value="1"/>
</dbReference>
<protein>
    <submittedName>
        <fullName evidence="2">Putative amine oxidase</fullName>
    </submittedName>
</protein>
<dbReference type="InterPro" id="IPR036188">
    <property type="entry name" value="FAD/NAD-bd_sf"/>
</dbReference>
<dbReference type="Proteomes" id="UP000030661">
    <property type="component" value="Unassembled WGS sequence"/>
</dbReference>
<organism evidence="2">
    <name type="scientific">Vecturithrix granuli</name>
    <dbReference type="NCBI Taxonomy" id="1499967"/>
    <lineage>
        <taxon>Bacteria</taxon>
        <taxon>Candidatus Moduliflexota</taxon>
        <taxon>Candidatus Vecturitrichia</taxon>
        <taxon>Candidatus Vecturitrichales</taxon>
        <taxon>Candidatus Vecturitrichaceae</taxon>
        <taxon>Candidatus Vecturithrix</taxon>
    </lineage>
</organism>
<evidence type="ECO:0000313" key="3">
    <source>
        <dbReference type="Proteomes" id="UP000030661"/>
    </source>
</evidence>